<dbReference type="InterPro" id="IPR001173">
    <property type="entry name" value="Glyco_trans_2-like"/>
</dbReference>
<dbReference type="NCBIfam" id="NF003958">
    <property type="entry name" value="PRK05454.2-1"/>
    <property type="match status" value="1"/>
</dbReference>
<reference evidence="15 16" key="1">
    <citation type="submission" date="2018-03" db="EMBL/GenBank/DDBJ databases">
        <title>Genomic Encyclopedia of Archaeal and Bacterial Type Strains, Phase II (KMG-II): from individual species to whole genera.</title>
        <authorList>
            <person name="Goeker M."/>
        </authorList>
    </citation>
    <scope>NUCLEOTIDE SEQUENCE [LARGE SCALE GENOMIC DNA]</scope>
    <source>
        <strain evidence="15 16">DSM 100212</strain>
    </source>
</reference>
<dbReference type="InterPro" id="IPR050321">
    <property type="entry name" value="Glycosyltr_2/OpgH_subfam"/>
</dbReference>
<feature type="transmembrane region" description="Helical" evidence="13">
    <location>
        <begin position="12"/>
        <end position="30"/>
    </location>
</feature>
<dbReference type="GO" id="GO:0005886">
    <property type="term" value="C:plasma membrane"/>
    <property type="evidence" value="ECO:0007669"/>
    <property type="project" value="UniProtKB-SubCell"/>
</dbReference>
<feature type="region of interest" description="Disordered" evidence="12">
    <location>
        <begin position="579"/>
        <end position="598"/>
    </location>
</feature>
<sequence>MKTLPRASIGTYALRILCISFALAAAFGASGLMVDATIQDGVDFWDIVRAALILITTAWLSWGAAQALLGLTPRLSAPKRPALPTPHSPTVVLVPICNEDPVTTFARIAAMDASIRAAGVTADIAILSDTRNEENAALERATYLRLLKETNGKGRIFYRRRSDNRGRKAGNIEEFFRTSGGAYEFAVILDADSLMEGSTIRTMIARMEADKDIGLLQTLPRIIQGQSFFGRAMQFAASFHSPVFSRGLARMQGSTGPFWGHNAIVRVRAFTESCGLPELSGPPPFGGHILSHDYVEAALLARAGWKVEVDETIDGSFEEGPENILAYARRDRRWCQGNLQHSRLLMAPGMPGWSRFVFVQGIFSYLVSLVWAAFLVTSFVATVMAPLPNYFPEPYQLFPVFPDDRTKEITALALGIVGLLIFPKFAILAEAAYVGRAQGFGGVKRAFFSVLTEILLSSLLAPIMLMYQTRAVLQVLSGRDGGWPANQRGDGRLTLAQGFAASAWIMATGGATLSLVLYVAPDLVMWLLPVCVPMLLAPLLITFSSWPLTHSVFTIPEEAEPAPVAAAYARVLDRWLSQPAQTGAQPQGSDETAKHAAA</sequence>
<feature type="transmembrane region" description="Helical" evidence="13">
    <location>
        <begin position="362"/>
        <end position="391"/>
    </location>
</feature>
<evidence type="ECO:0000256" key="1">
    <source>
        <dbReference type="ARBA" id="ARBA00004429"/>
    </source>
</evidence>
<organism evidence="15 16">
    <name type="scientific">Donghicola tyrosinivorans</name>
    <dbReference type="NCBI Taxonomy" id="1652492"/>
    <lineage>
        <taxon>Bacteria</taxon>
        <taxon>Pseudomonadati</taxon>
        <taxon>Pseudomonadota</taxon>
        <taxon>Alphaproteobacteria</taxon>
        <taxon>Rhodobacterales</taxon>
        <taxon>Roseobacteraceae</taxon>
        <taxon>Donghicola</taxon>
    </lineage>
</organism>
<evidence type="ECO:0000256" key="13">
    <source>
        <dbReference type="SAM" id="Phobius"/>
    </source>
</evidence>
<comment type="caution">
    <text evidence="15">The sequence shown here is derived from an EMBL/GenBank/DDBJ whole genome shotgun (WGS) entry which is preliminary data.</text>
</comment>
<feature type="domain" description="Glycosyltransferase 2-like" evidence="14">
    <location>
        <begin position="187"/>
        <end position="381"/>
    </location>
</feature>
<evidence type="ECO:0000256" key="9">
    <source>
        <dbReference type="ARBA" id="ARBA00022692"/>
    </source>
</evidence>
<keyword evidence="7" id="KW-0328">Glycosyltransferase</keyword>
<accession>A0A2T0WWL0</accession>
<dbReference type="RefSeq" id="WP_106263606.1">
    <property type="nucleotide sequence ID" value="NZ_PVTQ01000004.1"/>
</dbReference>
<dbReference type="AlphaFoldDB" id="A0A2T0WWL0"/>
<dbReference type="InterPro" id="IPR029044">
    <property type="entry name" value="Nucleotide-diphossugar_trans"/>
</dbReference>
<evidence type="ECO:0000313" key="15">
    <source>
        <dbReference type="EMBL" id="PRY91075.1"/>
    </source>
</evidence>
<feature type="compositionally biased region" description="Polar residues" evidence="12">
    <location>
        <begin position="579"/>
        <end position="590"/>
    </location>
</feature>
<gene>
    <name evidence="15" type="ORF">CLV74_10487</name>
</gene>
<feature type="transmembrane region" description="Helical" evidence="13">
    <location>
        <begin position="526"/>
        <end position="546"/>
    </location>
</feature>
<dbReference type="NCBIfam" id="NF003959">
    <property type="entry name" value="PRK05454.2-2"/>
    <property type="match status" value="1"/>
</dbReference>
<feature type="transmembrane region" description="Helical" evidence="13">
    <location>
        <begin position="411"/>
        <end position="434"/>
    </location>
</feature>
<keyword evidence="5" id="KW-1003">Cell membrane</keyword>
<evidence type="ECO:0000256" key="2">
    <source>
        <dbReference type="ARBA" id="ARBA00005001"/>
    </source>
</evidence>
<evidence type="ECO:0000259" key="14">
    <source>
        <dbReference type="Pfam" id="PF13632"/>
    </source>
</evidence>
<evidence type="ECO:0000256" key="8">
    <source>
        <dbReference type="ARBA" id="ARBA00022679"/>
    </source>
</evidence>
<name>A0A2T0WWL0_9RHOB</name>
<feature type="transmembrane region" description="Helical" evidence="13">
    <location>
        <begin position="499"/>
        <end position="519"/>
    </location>
</feature>
<evidence type="ECO:0000256" key="12">
    <source>
        <dbReference type="SAM" id="MobiDB-lite"/>
    </source>
</evidence>
<comment type="similarity">
    <text evidence="3">Belongs to the glycosyltransferase 2 family. OpgH subfamily.</text>
</comment>
<evidence type="ECO:0000256" key="5">
    <source>
        <dbReference type="ARBA" id="ARBA00022475"/>
    </source>
</evidence>
<feature type="transmembrane region" description="Helical" evidence="13">
    <location>
        <begin position="50"/>
        <end position="71"/>
    </location>
</feature>
<keyword evidence="8 15" id="KW-0808">Transferase</keyword>
<evidence type="ECO:0000256" key="4">
    <source>
        <dbReference type="ARBA" id="ARBA00020585"/>
    </source>
</evidence>
<dbReference type="OrthoDB" id="9775281at2"/>
<evidence type="ECO:0000256" key="6">
    <source>
        <dbReference type="ARBA" id="ARBA00022519"/>
    </source>
</evidence>
<dbReference type="PANTHER" id="PTHR43867:SF5">
    <property type="entry name" value="GLUCANS BIOSYNTHESIS GLUCOSYLTRANSFERASE H"/>
    <property type="match status" value="1"/>
</dbReference>
<evidence type="ECO:0000256" key="10">
    <source>
        <dbReference type="ARBA" id="ARBA00022989"/>
    </source>
</evidence>
<dbReference type="PANTHER" id="PTHR43867">
    <property type="entry name" value="CELLULOSE SYNTHASE CATALYTIC SUBUNIT A [UDP-FORMING]"/>
    <property type="match status" value="1"/>
</dbReference>
<protein>
    <recommendedName>
        <fullName evidence="4">Glucans biosynthesis glucosyltransferase H</fullName>
    </recommendedName>
</protein>
<dbReference type="Pfam" id="PF13632">
    <property type="entry name" value="Glyco_trans_2_3"/>
    <property type="match status" value="1"/>
</dbReference>
<dbReference type="SUPFAM" id="SSF53448">
    <property type="entry name" value="Nucleotide-diphospho-sugar transferases"/>
    <property type="match status" value="1"/>
</dbReference>
<feature type="transmembrane region" description="Helical" evidence="13">
    <location>
        <begin position="446"/>
        <end position="467"/>
    </location>
</feature>
<dbReference type="EMBL" id="PVTQ01000004">
    <property type="protein sequence ID" value="PRY91075.1"/>
    <property type="molecule type" value="Genomic_DNA"/>
</dbReference>
<keyword evidence="10 13" id="KW-1133">Transmembrane helix</keyword>
<keyword evidence="9 13" id="KW-0812">Transmembrane</keyword>
<dbReference type="GO" id="GO:0016758">
    <property type="term" value="F:hexosyltransferase activity"/>
    <property type="evidence" value="ECO:0007669"/>
    <property type="project" value="TreeGrafter"/>
</dbReference>
<evidence type="ECO:0000256" key="7">
    <source>
        <dbReference type="ARBA" id="ARBA00022676"/>
    </source>
</evidence>
<dbReference type="Proteomes" id="UP000238392">
    <property type="component" value="Unassembled WGS sequence"/>
</dbReference>
<dbReference type="Gene3D" id="3.90.550.10">
    <property type="entry name" value="Spore Coat Polysaccharide Biosynthesis Protein SpsA, Chain A"/>
    <property type="match status" value="1"/>
</dbReference>
<evidence type="ECO:0000256" key="3">
    <source>
        <dbReference type="ARBA" id="ARBA00009337"/>
    </source>
</evidence>
<comment type="subcellular location">
    <subcellularLocation>
        <location evidence="1">Cell inner membrane</location>
        <topology evidence="1">Multi-pass membrane protein</topology>
    </subcellularLocation>
</comment>
<proteinExistence type="inferred from homology"/>
<keyword evidence="6" id="KW-0997">Cell inner membrane</keyword>
<comment type="pathway">
    <text evidence="2">Glycan metabolism; osmoregulated periplasmic glucan (OPG) biosynthesis.</text>
</comment>
<keyword evidence="16" id="KW-1185">Reference proteome</keyword>
<keyword evidence="11 13" id="KW-0472">Membrane</keyword>
<evidence type="ECO:0000256" key="11">
    <source>
        <dbReference type="ARBA" id="ARBA00023136"/>
    </source>
</evidence>
<evidence type="ECO:0000313" key="16">
    <source>
        <dbReference type="Proteomes" id="UP000238392"/>
    </source>
</evidence>
<dbReference type="NCBIfam" id="NF003962">
    <property type="entry name" value="PRK05454.2-5"/>
    <property type="match status" value="1"/>
</dbReference>